<protein>
    <submittedName>
        <fullName evidence="12">Peptidoglycan DD-metalloendopeptidase family protein</fullName>
    </submittedName>
</protein>
<feature type="domain" description="M23ase beta-sheet core" evidence="9">
    <location>
        <begin position="337"/>
        <end position="431"/>
    </location>
</feature>
<evidence type="ECO:0000256" key="7">
    <source>
        <dbReference type="ARBA" id="ARBA00023049"/>
    </source>
</evidence>
<keyword evidence="4" id="KW-0479">Metal-binding</keyword>
<sequence length="482" mass="53733">MKRTKVWYLRKKTDMLAFCAFSDIVVIMQQLVAQIPSRHRLLILLVSVFIAILLLLPSEQASASRGSEHSSLAISNTYSVELNLPAETPLAALPEVSDEVPELPDVVIEQRGLQWTTLEVQSGDILSSLFRKANVSQQTMLSILDLGKTTRTLTRLYPGEKLEFGLDEQGELQQLRYAIDRLTTLQINRNLEGNFTVEELRKPVEQRQQFTSAEIRSNFWSAGLAAGLTDAQIMQLAGIFGWDIDFALDIRAGDYFSVLYNADYVEGEFLGNGTILAAQFSNQGQVYQAIRHSDGNYYKPDGKSMRQAFLRAPVSFQYVSSNFNPRRLHPVLGTVRAHNGTDYVAPVGTPIMAAGDGKVTKSAYNSLNGHYVFIQHANNIVTKYLHLSKRLVKTGERVRQGQSIGKLGSTGRVTGAHLHYEFMLDGVHRNPRTVKLPEALPLQGKDKQQFMLTASTVLAELQQQHQQYLASQEQPAAPLVAN</sequence>
<evidence type="ECO:0000259" key="10">
    <source>
        <dbReference type="Pfam" id="PF04225"/>
    </source>
</evidence>
<keyword evidence="13" id="KW-1185">Reference proteome</keyword>
<feature type="domain" description="Csd3-like second N-terminal" evidence="11">
    <location>
        <begin position="210"/>
        <end position="325"/>
    </location>
</feature>
<keyword evidence="8" id="KW-1133">Transmembrane helix</keyword>
<keyword evidence="3" id="KW-0645">Protease</keyword>
<dbReference type="CDD" id="cd12797">
    <property type="entry name" value="M23_peptidase"/>
    <property type="match status" value="1"/>
</dbReference>
<dbReference type="InterPro" id="IPR050570">
    <property type="entry name" value="Cell_wall_metabolism_enzyme"/>
</dbReference>
<evidence type="ECO:0000256" key="5">
    <source>
        <dbReference type="ARBA" id="ARBA00022801"/>
    </source>
</evidence>
<evidence type="ECO:0000256" key="6">
    <source>
        <dbReference type="ARBA" id="ARBA00022833"/>
    </source>
</evidence>
<keyword evidence="8" id="KW-0472">Membrane</keyword>
<dbReference type="Gene3D" id="2.70.70.10">
    <property type="entry name" value="Glucose Permease (Domain IIA)"/>
    <property type="match status" value="1"/>
</dbReference>
<evidence type="ECO:0000259" key="9">
    <source>
        <dbReference type="Pfam" id="PF01551"/>
    </source>
</evidence>
<evidence type="ECO:0000256" key="1">
    <source>
        <dbReference type="ARBA" id="ARBA00001947"/>
    </source>
</evidence>
<gene>
    <name evidence="12" type="ORF">JAO78_001980</name>
</gene>
<dbReference type="PANTHER" id="PTHR21666">
    <property type="entry name" value="PEPTIDASE-RELATED"/>
    <property type="match status" value="1"/>
</dbReference>
<dbReference type="Proteomes" id="UP000633814">
    <property type="component" value="Unassembled WGS sequence"/>
</dbReference>
<feature type="transmembrane region" description="Helical" evidence="8">
    <location>
        <begin position="39"/>
        <end position="56"/>
    </location>
</feature>
<dbReference type="Pfam" id="PF04225">
    <property type="entry name" value="LysM_OapA"/>
    <property type="match status" value="1"/>
</dbReference>
<evidence type="ECO:0000256" key="3">
    <source>
        <dbReference type="ARBA" id="ARBA00022670"/>
    </source>
</evidence>
<keyword evidence="7" id="KW-0482">Metalloprotease</keyword>
<accession>A0ABS8BZU9</accession>
<evidence type="ECO:0000259" key="11">
    <source>
        <dbReference type="Pfam" id="PF19425"/>
    </source>
</evidence>
<evidence type="ECO:0000256" key="4">
    <source>
        <dbReference type="ARBA" id="ARBA00022723"/>
    </source>
</evidence>
<dbReference type="RefSeq" id="WP_226749674.1">
    <property type="nucleotide sequence ID" value="NZ_JAEINI020000001.1"/>
</dbReference>
<dbReference type="Gene3D" id="3.10.450.350">
    <property type="match status" value="2"/>
</dbReference>
<comment type="caution">
    <text evidence="12">The sequence shown here is derived from an EMBL/GenBank/DDBJ whole genome shotgun (WGS) entry which is preliminary data.</text>
</comment>
<comment type="subcellular location">
    <subcellularLocation>
        <location evidence="2">Cell envelope</location>
    </subcellularLocation>
</comment>
<feature type="domain" description="Opacity-associated protein A LysM-like" evidence="10">
    <location>
        <begin position="114"/>
        <end position="196"/>
    </location>
</feature>
<dbReference type="SUPFAM" id="SSF51261">
    <property type="entry name" value="Duplicated hybrid motif"/>
    <property type="match status" value="1"/>
</dbReference>
<dbReference type="Pfam" id="PF19425">
    <property type="entry name" value="Csd3_N2"/>
    <property type="match status" value="1"/>
</dbReference>
<dbReference type="Pfam" id="PF01551">
    <property type="entry name" value="Peptidase_M23"/>
    <property type="match status" value="1"/>
</dbReference>
<keyword evidence="6" id="KW-0862">Zinc</keyword>
<dbReference type="InterPro" id="IPR016047">
    <property type="entry name" value="M23ase_b-sheet_dom"/>
</dbReference>
<evidence type="ECO:0000313" key="13">
    <source>
        <dbReference type="Proteomes" id="UP000633814"/>
    </source>
</evidence>
<dbReference type="PANTHER" id="PTHR21666:SF288">
    <property type="entry name" value="CELL DIVISION PROTEIN YTFB"/>
    <property type="match status" value="1"/>
</dbReference>
<keyword evidence="5" id="KW-0378">Hydrolase</keyword>
<evidence type="ECO:0000256" key="8">
    <source>
        <dbReference type="SAM" id="Phobius"/>
    </source>
</evidence>
<evidence type="ECO:0000313" key="12">
    <source>
        <dbReference type="EMBL" id="MCB5225586.1"/>
    </source>
</evidence>
<dbReference type="EMBL" id="JAEINI020000001">
    <property type="protein sequence ID" value="MCB5225586.1"/>
    <property type="molecule type" value="Genomic_DNA"/>
</dbReference>
<evidence type="ECO:0000256" key="2">
    <source>
        <dbReference type="ARBA" id="ARBA00004196"/>
    </source>
</evidence>
<dbReference type="InterPro" id="IPR007340">
    <property type="entry name" value="LysM_Opacity-associatedA"/>
</dbReference>
<name>A0ABS8BZU9_9ALTE</name>
<dbReference type="InterPro" id="IPR045834">
    <property type="entry name" value="Csd3_N2"/>
</dbReference>
<keyword evidence="8" id="KW-0812">Transmembrane</keyword>
<proteinExistence type="predicted"/>
<organism evidence="12 13">
    <name type="scientific">Alishewanella maricola</name>
    <dbReference type="NCBI Taxonomy" id="2795740"/>
    <lineage>
        <taxon>Bacteria</taxon>
        <taxon>Pseudomonadati</taxon>
        <taxon>Pseudomonadota</taxon>
        <taxon>Gammaproteobacteria</taxon>
        <taxon>Alteromonadales</taxon>
        <taxon>Alteromonadaceae</taxon>
        <taxon>Alishewanella</taxon>
    </lineage>
</organism>
<dbReference type="InterPro" id="IPR011055">
    <property type="entry name" value="Dup_hybrid_motif"/>
</dbReference>
<reference evidence="12 13" key="1">
    <citation type="submission" date="2021-10" db="EMBL/GenBank/DDBJ databases">
        <title>Alishewanella koreense sp. nov. isolated from seawater of southwestern coast in South Korea and the proposal for the reclassification of Rheinheimera perlucida and Rheinheimera tuosuensis as Arsukibacterium perlucida and Arsukibacterium tuosuensis.</title>
        <authorList>
            <person name="Kim K.H."/>
            <person name="Ruan W."/>
            <person name="Kim K.R."/>
            <person name="Baek J.H."/>
            <person name="Jeon C.O."/>
        </authorList>
    </citation>
    <scope>NUCLEOTIDE SEQUENCE [LARGE SCALE GENOMIC DNA]</scope>
    <source>
        <strain evidence="12 13">16-MA</strain>
    </source>
</reference>
<comment type="cofactor">
    <cofactor evidence="1">
        <name>Zn(2+)</name>
        <dbReference type="ChEBI" id="CHEBI:29105"/>
    </cofactor>
</comment>